<dbReference type="CDD" id="cd22231">
    <property type="entry name" value="RHH_NikR_HicB-like"/>
    <property type="match status" value="1"/>
</dbReference>
<organism evidence="1">
    <name type="scientific">marine sediment metagenome</name>
    <dbReference type="NCBI Taxonomy" id="412755"/>
    <lineage>
        <taxon>unclassified sequences</taxon>
        <taxon>metagenomes</taxon>
        <taxon>ecological metagenomes</taxon>
    </lineage>
</organism>
<gene>
    <name evidence="1" type="ORF">LCGC14_1878940</name>
</gene>
<proteinExistence type="predicted"/>
<protein>
    <recommendedName>
        <fullName evidence="2">Ribbon-helix-helix protein CopG domain-containing protein</fullName>
    </recommendedName>
</protein>
<evidence type="ECO:0008006" key="2">
    <source>
        <dbReference type="Google" id="ProtNLM"/>
    </source>
</evidence>
<dbReference type="EMBL" id="LAZR01019309">
    <property type="protein sequence ID" value="KKL93011.1"/>
    <property type="molecule type" value="Genomic_DNA"/>
</dbReference>
<sequence length="77" mass="9057">MPIKIPEELIQIVKKVIKENKELGYRSPSEFVIDAVRRRVEKLITNNNQEKILKIDFSLEKKIFIEIGSKSMIIFLL</sequence>
<evidence type="ECO:0000313" key="1">
    <source>
        <dbReference type="EMBL" id="KKL93011.1"/>
    </source>
</evidence>
<name>A0A0F9GQY9_9ZZZZ</name>
<accession>A0A0F9GQY9</accession>
<reference evidence="1" key="1">
    <citation type="journal article" date="2015" name="Nature">
        <title>Complex archaea that bridge the gap between prokaryotes and eukaryotes.</title>
        <authorList>
            <person name="Spang A."/>
            <person name="Saw J.H."/>
            <person name="Jorgensen S.L."/>
            <person name="Zaremba-Niedzwiedzka K."/>
            <person name="Martijn J."/>
            <person name="Lind A.E."/>
            <person name="van Eijk R."/>
            <person name="Schleper C."/>
            <person name="Guy L."/>
            <person name="Ettema T.J."/>
        </authorList>
    </citation>
    <scope>NUCLEOTIDE SEQUENCE</scope>
</reference>
<comment type="caution">
    <text evidence="1">The sequence shown here is derived from an EMBL/GenBank/DDBJ whole genome shotgun (WGS) entry which is preliminary data.</text>
</comment>
<dbReference type="AlphaFoldDB" id="A0A0F9GQY9"/>